<evidence type="ECO:0000313" key="10">
    <source>
        <dbReference type="Proteomes" id="UP000501379"/>
    </source>
</evidence>
<dbReference type="Pfam" id="PF00254">
    <property type="entry name" value="FKBP_C"/>
    <property type="match status" value="1"/>
</dbReference>
<dbReference type="AlphaFoldDB" id="A0A6M8FYH8"/>
<evidence type="ECO:0000256" key="6">
    <source>
        <dbReference type="RuleBase" id="RU003915"/>
    </source>
</evidence>
<dbReference type="SUPFAM" id="SSF54534">
    <property type="entry name" value="FKBP-like"/>
    <property type="match status" value="1"/>
</dbReference>
<name>A0A6M8FYH8_9GAMM</name>
<dbReference type="PANTHER" id="PTHR43811:SF23">
    <property type="entry name" value="FKBP-TYPE 22 KDA PEPTIDYL-PROLYL CIS-TRANS ISOMERASE"/>
    <property type="match status" value="1"/>
</dbReference>
<keyword evidence="7" id="KW-0732">Signal</keyword>
<evidence type="ECO:0000256" key="5">
    <source>
        <dbReference type="PROSITE-ProRule" id="PRU00277"/>
    </source>
</evidence>
<evidence type="ECO:0000256" key="2">
    <source>
        <dbReference type="ARBA" id="ARBA00006577"/>
    </source>
</evidence>
<dbReference type="Gene3D" id="3.10.50.40">
    <property type="match status" value="1"/>
</dbReference>
<dbReference type="PROSITE" id="PS50059">
    <property type="entry name" value="FKBP_PPIASE"/>
    <property type="match status" value="1"/>
</dbReference>
<evidence type="ECO:0000256" key="3">
    <source>
        <dbReference type="ARBA" id="ARBA00023110"/>
    </source>
</evidence>
<dbReference type="EMBL" id="CP053697">
    <property type="protein sequence ID" value="QKE64906.1"/>
    <property type="molecule type" value="Genomic_DNA"/>
</dbReference>
<dbReference type="InterPro" id="IPR036944">
    <property type="entry name" value="PPIase_FKBP_N_sf"/>
</dbReference>
<evidence type="ECO:0000256" key="4">
    <source>
        <dbReference type="ARBA" id="ARBA00023235"/>
    </source>
</evidence>
<organism evidence="9 10">
    <name type="scientific">Aquipseudomonas campi</name>
    <dbReference type="NCBI Taxonomy" id="2731681"/>
    <lineage>
        <taxon>Bacteria</taxon>
        <taxon>Pseudomonadati</taxon>
        <taxon>Pseudomonadota</taxon>
        <taxon>Gammaproteobacteria</taxon>
        <taxon>Pseudomonadales</taxon>
        <taxon>Pseudomonadaceae</taxon>
        <taxon>Aquipseudomonas</taxon>
    </lineage>
</organism>
<dbReference type="Proteomes" id="UP000501379">
    <property type="component" value="Chromosome"/>
</dbReference>
<keyword evidence="10" id="KW-1185">Reference proteome</keyword>
<comment type="catalytic activity">
    <reaction evidence="1 5 6">
        <text>[protein]-peptidylproline (omega=180) = [protein]-peptidylproline (omega=0)</text>
        <dbReference type="Rhea" id="RHEA:16237"/>
        <dbReference type="Rhea" id="RHEA-COMP:10747"/>
        <dbReference type="Rhea" id="RHEA-COMP:10748"/>
        <dbReference type="ChEBI" id="CHEBI:83833"/>
        <dbReference type="ChEBI" id="CHEBI:83834"/>
        <dbReference type="EC" id="5.2.1.8"/>
    </reaction>
</comment>
<dbReference type="GO" id="GO:0006457">
    <property type="term" value="P:protein folding"/>
    <property type="evidence" value="ECO:0007669"/>
    <property type="project" value="InterPro"/>
</dbReference>
<feature type="chain" id="PRO_5026911357" description="Peptidyl-prolyl cis-trans isomerase" evidence="7">
    <location>
        <begin position="18"/>
        <end position="215"/>
    </location>
</feature>
<dbReference type="EC" id="5.2.1.8" evidence="6"/>
<dbReference type="KEGG" id="pcam:HNE05_16620"/>
<feature type="signal peptide" evidence="7">
    <location>
        <begin position="1"/>
        <end position="17"/>
    </location>
</feature>
<keyword evidence="3 5" id="KW-0697">Rotamase</keyword>
<comment type="similarity">
    <text evidence="2 6">Belongs to the FKBP-type PPIase family.</text>
</comment>
<dbReference type="InterPro" id="IPR000774">
    <property type="entry name" value="PPIase_FKBP_N"/>
</dbReference>
<dbReference type="InterPro" id="IPR001179">
    <property type="entry name" value="PPIase_FKBP_dom"/>
</dbReference>
<evidence type="ECO:0000259" key="8">
    <source>
        <dbReference type="PROSITE" id="PS50059"/>
    </source>
</evidence>
<proteinExistence type="inferred from homology"/>
<evidence type="ECO:0000313" key="9">
    <source>
        <dbReference type="EMBL" id="QKE64906.1"/>
    </source>
</evidence>
<evidence type="ECO:0000256" key="7">
    <source>
        <dbReference type="SAM" id="SignalP"/>
    </source>
</evidence>
<dbReference type="InterPro" id="IPR046357">
    <property type="entry name" value="PPIase_dom_sf"/>
</dbReference>
<dbReference type="GO" id="GO:0003755">
    <property type="term" value="F:peptidyl-prolyl cis-trans isomerase activity"/>
    <property type="evidence" value="ECO:0007669"/>
    <property type="project" value="UniProtKB-UniRule"/>
</dbReference>
<dbReference type="PANTHER" id="PTHR43811">
    <property type="entry name" value="FKBP-TYPE PEPTIDYL-PROLYL CIS-TRANS ISOMERASE FKPA"/>
    <property type="match status" value="1"/>
</dbReference>
<gene>
    <name evidence="9" type="ORF">HNE05_16620</name>
</gene>
<evidence type="ECO:0000256" key="1">
    <source>
        <dbReference type="ARBA" id="ARBA00000971"/>
    </source>
</evidence>
<reference evidence="9" key="1">
    <citation type="submission" date="2020-07" db="EMBL/GenBank/DDBJ databases">
        <title>Nitrate ammonifying Pseudomonas campi sp. nov. isolated from German agricultural grassland.</title>
        <authorList>
            <person name="Timsy T."/>
            <person name="Ulrich A."/>
            <person name="Spanner T."/>
            <person name="Foesel B."/>
            <person name="Kolb S."/>
            <person name="Horn M.A."/>
            <person name="Behrendt U."/>
        </authorList>
    </citation>
    <scope>NUCLEOTIDE SEQUENCE</scope>
    <source>
        <strain evidence="9">S1-A32-2</strain>
    </source>
</reference>
<keyword evidence="4 5" id="KW-0413">Isomerase</keyword>
<protein>
    <recommendedName>
        <fullName evidence="6">Peptidyl-prolyl cis-trans isomerase</fullName>
        <ecNumber evidence="6">5.2.1.8</ecNumber>
    </recommendedName>
</protein>
<sequence length="215" mass="23513">MLRCLLLLLCLSPALLAASTPEDDLAYSLGARLGERLRSEVPDLQLEALLEGMRQAYRAEPLRLPPERIDNLLDEHEERLALRAAAVRHEQARATEQRFLAAEKAKPGVRELAGGVLVHELRPGTGKAGNAARVQVRYRGELADGSLFDQSEGPQWFRLNSLISGWQTALRAMPVGAKWRVVIPAAQAYGQAGAGDLIPPDAPLVFELELLDIAD</sequence>
<feature type="domain" description="PPIase FKBP-type" evidence="8">
    <location>
        <begin position="131"/>
        <end position="214"/>
    </location>
</feature>
<dbReference type="RefSeq" id="WP_173210273.1">
    <property type="nucleotide sequence ID" value="NZ_CP053697.2"/>
</dbReference>
<dbReference type="Pfam" id="PF01346">
    <property type="entry name" value="FKBP_N"/>
    <property type="match status" value="1"/>
</dbReference>
<dbReference type="Gene3D" id="1.10.287.460">
    <property type="entry name" value="Peptidyl-prolyl cis-trans isomerase, FKBP-type, N-terminal domain"/>
    <property type="match status" value="1"/>
</dbReference>
<accession>A0A6M8FYH8</accession>